<sequence>MALHSHWVREKQQAPLPAGAFCRFVARQPIVDRLRRTFGYELLFRSGWENSFCADGEAASRQILDNAVSFGLDSIVGESIPFVNCTRSLMLNRMPAVLPPGTVLEVLEDSEVDYDLIYACRELSTMGYGIALDDFDFTEKWEHLIPFANYIKLDFRTSTARERIRLMYRLKFHNIRFVAEKVETEAEVQQAMDEGFHLFQGYFFMRPVVMARPSLTAVVNKLRFLAELSYTEMDRTRVLRLLKEEPSISYRVLRVANSAALGLRQPVKSLESALAMIGDEQFRRLATLALATEFSGGTSLEPIRFILQRARLCELLGVAMGMEAGEMYLFGMMSVVRKTLQVTGEEADQVLRMSADMSAGLDGADNHYRWLLELAESCERGMWEQMERSAAMLHVAESKAAELLLEAQAWAAAILQHAHDAFV</sequence>
<dbReference type="Gene3D" id="1.10.3210.10">
    <property type="entry name" value="Hypothetical protein af1432"/>
    <property type="match status" value="1"/>
</dbReference>
<dbReference type="Pfam" id="PF00563">
    <property type="entry name" value="EAL"/>
    <property type="match status" value="1"/>
</dbReference>
<feature type="domain" description="HDOD" evidence="1">
    <location>
        <begin position="212"/>
        <end position="399"/>
    </location>
</feature>
<dbReference type="RefSeq" id="WP_083345415.1">
    <property type="nucleotide sequence ID" value="NZ_LT629690.1"/>
</dbReference>
<gene>
    <name evidence="2" type="ORF">SAMN05444167_2485</name>
</gene>
<dbReference type="InterPro" id="IPR013976">
    <property type="entry name" value="HDOD"/>
</dbReference>
<reference evidence="2 3" key="1">
    <citation type="submission" date="2016-10" db="EMBL/GenBank/DDBJ databases">
        <authorList>
            <person name="de Groot N.N."/>
        </authorList>
    </citation>
    <scope>NUCLEOTIDE SEQUENCE [LARGE SCALE GENOMIC DNA]</scope>
    <source>
        <strain evidence="2 3">GAS232</strain>
    </source>
</reference>
<name>A0A1G7LA98_9BACT</name>
<dbReference type="PROSITE" id="PS51833">
    <property type="entry name" value="HDOD"/>
    <property type="match status" value="1"/>
</dbReference>
<accession>A0A1G7LA98</accession>
<dbReference type="Gene3D" id="3.20.20.450">
    <property type="entry name" value="EAL domain"/>
    <property type="match status" value="1"/>
</dbReference>
<dbReference type="InterPro" id="IPR052340">
    <property type="entry name" value="RNase_Y/CdgJ"/>
</dbReference>
<organism evidence="2 3">
    <name type="scientific">Terriglobus roseus</name>
    <dbReference type="NCBI Taxonomy" id="392734"/>
    <lineage>
        <taxon>Bacteria</taxon>
        <taxon>Pseudomonadati</taxon>
        <taxon>Acidobacteriota</taxon>
        <taxon>Terriglobia</taxon>
        <taxon>Terriglobales</taxon>
        <taxon>Acidobacteriaceae</taxon>
        <taxon>Terriglobus</taxon>
    </lineage>
</organism>
<dbReference type="SUPFAM" id="SSF141868">
    <property type="entry name" value="EAL domain-like"/>
    <property type="match status" value="1"/>
</dbReference>
<keyword evidence="3" id="KW-1185">Reference proteome</keyword>
<dbReference type="Proteomes" id="UP000182427">
    <property type="component" value="Chromosome I"/>
</dbReference>
<dbReference type="PIRSF" id="PIRSF003180">
    <property type="entry name" value="DiGMPpdiest_YuxH"/>
    <property type="match status" value="1"/>
</dbReference>
<dbReference type="SUPFAM" id="SSF109604">
    <property type="entry name" value="HD-domain/PDEase-like"/>
    <property type="match status" value="1"/>
</dbReference>
<evidence type="ECO:0000313" key="2">
    <source>
        <dbReference type="EMBL" id="SDF46482.1"/>
    </source>
</evidence>
<dbReference type="EMBL" id="LT629690">
    <property type="protein sequence ID" value="SDF46482.1"/>
    <property type="molecule type" value="Genomic_DNA"/>
</dbReference>
<dbReference type="InterPro" id="IPR035919">
    <property type="entry name" value="EAL_sf"/>
</dbReference>
<dbReference type="AlphaFoldDB" id="A0A1G7LA98"/>
<dbReference type="InterPro" id="IPR014408">
    <property type="entry name" value="dGMP_Pdiesterase_EAL/HD-GYP"/>
</dbReference>
<evidence type="ECO:0000259" key="1">
    <source>
        <dbReference type="PROSITE" id="PS51833"/>
    </source>
</evidence>
<dbReference type="InterPro" id="IPR001633">
    <property type="entry name" value="EAL_dom"/>
</dbReference>
<dbReference type="Pfam" id="PF08668">
    <property type="entry name" value="HDOD"/>
    <property type="match status" value="1"/>
</dbReference>
<dbReference type="OrthoDB" id="9804751at2"/>
<evidence type="ECO:0000313" key="3">
    <source>
        <dbReference type="Proteomes" id="UP000182427"/>
    </source>
</evidence>
<dbReference type="PANTHER" id="PTHR33525:SF4">
    <property type="entry name" value="CYCLIC DI-GMP PHOSPHODIESTERASE CDGJ"/>
    <property type="match status" value="1"/>
</dbReference>
<proteinExistence type="predicted"/>
<protein>
    <submittedName>
        <fullName evidence="2">EAL and modified HD-GYP domain-containing signal transduction protein</fullName>
    </submittedName>
</protein>
<dbReference type="SMART" id="SM00052">
    <property type="entry name" value="EAL"/>
    <property type="match status" value="1"/>
</dbReference>
<dbReference type="PANTHER" id="PTHR33525">
    <property type="match status" value="1"/>
</dbReference>